<dbReference type="SUPFAM" id="SSF56219">
    <property type="entry name" value="DNase I-like"/>
    <property type="match status" value="1"/>
</dbReference>
<dbReference type="AlphaFoldDB" id="A0AA39SS75"/>
<evidence type="ECO:0000259" key="1">
    <source>
        <dbReference type="PROSITE" id="PS50878"/>
    </source>
</evidence>
<dbReference type="InterPro" id="IPR000477">
    <property type="entry name" value="RT_dom"/>
</dbReference>
<reference evidence="2" key="2">
    <citation type="submission" date="2023-06" db="EMBL/GenBank/DDBJ databases">
        <authorList>
            <person name="Swenson N.G."/>
            <person name="Wegrzyn J.L."/>
            <person name="Mcevoy S.L."/>
        </authorList>
    </citation>
    <scope>NUCLEOTIDE SEQUENCE</scope>
    <source>
        <strain evidence="2">NS2018</strain>
        <tissue evidence="2">Leaf</tissue>
    </source>
</reference>
<dbReference type="Pfam" id="PF00078">
    <property type="entry name" value="RVT_1"/>
    <property type="match status" value="1"/>
</dbReference>
<keyword evidence="3" id="KW-1185">Reference proteome</keyword>
<evidence type="ECO:0000313" key="2">
    <source>
        <dbReference type="EMBL" id="KAK0595713.1"/>
    </source>
</evidence>
<dbReference type="CDD" id="cd01650">
    <property type="entry name" value="RT_nLTR_like"/>
    <property type="match status" value="1"/>
</dbReference>
<reference evidence="2" key="1">
    <citation type="journal article" date="2022" name="Plant J.">
        <title>Strategies of tolerance reflected in two North American maple genomes.</title>
        <authorList>
            <person name="McEvoy S.L."/>
            <person name="Sezen U.U."/>
            <person name="Trouern-Trend A."/>
            <person name="McMahon S.M."/>
            <person name="Schaberg P.G."/>
            <person name="Yang J."/>
            <person name="Wegrzyn J.L."/>
            <person name="Swenson N.G."/>
        </authorList>
    </citation>
    <scope>NUCLEOTIDE SEQUENCE</scope>
    <source>
        <strain evidence="2">NS2018</strain>
    </source>
</reference>
<feature type="domain" description="Reverse transcriptase" evidence="1">
    <location>
        <begin position="425"/>
        <end position="627"/>
    </location>
</feature>
<dbReference type="Proteomes" id="UP001168877">
    <property type="component" value="Unassembled WGS sequence"/>
</dbReference>
<dbReference type="InterPro" id="IPR005135">
    <property type="entry name" value="Endo/exonuclease/phosphatase"/>
</dbReference>
<dbReference type="PANTHER" id="PTHR19446">
    <property type="entry name" value="REVERSE TRANSCRIPTASES"/>
    <property type="match status" value="1"/>
</dbReference>
<dbReference type="SUPFAM" id="SSF56672">
    <property type="entry name" value="DNA/RNA polymerases"/>
    <property type="match status" value="1"/>
</dbReference>
<protein>
    <recommendedName>
        <fullName evidence="1">Reverse transcriptase domain-containing protein</fullName>
    </recommendedName>
</protein>
<dbReference type="EMBL" id="JAUESC010000004">
    <property type="protein sequence ID" value="KAK0595713.1"/>
    <property type="molecule type" value="Genomic_DNA"/>
</dbReference>
<gene>
    <name evidence="2" type="ORF">LWI29_009285</name>
</gene>
<dbReference type="InterPro" id="IPR036691">
    <property type="entry name" value="Endo/exonu/phosph_ase_sf"/>
</dbReference>
<dbReference type="Pfam" id="PF03372">
    <property type="entry name" value="Exo_endo_phos"/>
    <property type="match status" value="1"/>
</dbReference>
<organism evidence="2 3">
    <name type="scientific">Acer saccharum</name>
    <name type="common">Sugar maple</name>
    <dbReference type="NCBI Taxonomy" id="4024"/>
    <lineage>
        <taxon>Eukaryota</taxon>
        <taxon>Viridiplantae</taxon>
        <taxon>Streptophyta</taxon>
        <taxon>Embryophyta</taxon>
        <taxon>Tracheophyta</taxon>
        <taxon>Spermatophyta</taxon>
        <taxon>Magnoliopsida</taxon>
        <taxon>eudicotyledons</taxon>
        <taxon>Gunneridae</taxon>
        <taxon>Pentapetalae</taxon>
        <taxon>rosids</taxon>
        <taxon>malvids</taxon>
        <taxon>Sapindales</taxon>
        <taxon>Sapindaceae</taxon>
        <taxon>Hippocastanoideae</taxon>
        <taxon>Acereae</taxon>
        <taxon>Acer</taxon>
    </lineage>
</organism>
<dbReference type="Gene3D" id="3.60.10.10">
    <property type="entry name" value="Endonuclease/exonuclease/phosphatase"/>
    <property type="match status" value="2"/>
</dbReference>
<sequence length="627" mass="71648">MLLCSWNVRGLGHEVKRRKVKRAVLSFKPAVLFIQETKKDTFDRNLIRSIGGNLLSKGVGVEAVGSVGADRKKLWEYLLRIQQDFEHPWFFGGDFNTVLNEAERKGGLFDKWSARSFQHFILQAKVKDIPLRGAAFTWSNNKANGVWARLDCFLVSPIFMSWFPSLVQKCVPRTISNHCAITLGCNEEVWGPGPFRFHNRWLEDKKLMSKVRSVWTKDKVKGSSGVVLQHKLKASKALIKRWAVGCAREVLLEKIDVEAAANGWTESLHQDRLKALADFWKALRLEEQEWLQKSRVKWLLNGDRNTRFFQVVASSRRNRNFIDSLVFEDGRITDKDDISLRVADHFERQYRNVKWLRPKISGSLFKKISVVDSQWLEEKFSLDEVKEALASCDGNKAPGPDGFNIGFVKANWEVIEDDFLKFLEEFHRDGPVVKEINRSFIALIPKCDNAEVLSNFRPISLVGSLYKILAKILANRLKKVINSVIGESQMAFVKNRQILDSVVITDEIIHEWRKRKEGGGLMVKLDFEKAYDTLDHSFLNDLLEKMGFGVKWRRWIECCVSTPRLSVLVNGKPTSEFGLEKGLRQGDPLSPLLFIVAAEGLNALLRKATELNMVKRANFGGGEVQIV</sequence>
<evidence type="ECO:0000313" key="3">
    <source>
        <dbReference type="Proteomes" id="UP001168877"/>
    </source>
</evidence>
<accession>A0AA39SS75</accession>
<proteinExistence type="predicted"/>
<name>A0AA39SS75_ACESA</name>
<comment type="caution">
    <text evidence="2">The sequence shown here is derived from an EMBL/GenBank/DDBJ whole genome shotgun (WGS) entry which is preliminary data.</text>
</comment>
<dbReference type="InterPro" id="IPR043502">
    <property type="entry name" value="DNA/RNA_pol_sf"/>
</dbReference>
<dbReference type="GO" id="GO:0003824">
    <property type="term" value="F:catalytic activity"/>
    <property type="evidence" value="ECO:0007669"/>
    <property type="project" value="InterPro"/>
</dbReference>
<dbReference type="PROSITE" id="PS50878">
    <property type="entry name" value="RT_POL"/>
    <property type="match status" value="1"/>
</dbReference>